<protein>
    <submittedName>
        <fullName evidence="2">Uncharacterized protein</fullName>
    </submittedName>
</protein>
<reference evidence="2 3" key="1">
    <citation type="journal article" date="2016" name="Nat. Commun.">
        <title>Thousands of microbial genomes shed light on interconnected biogeochemical processes in an aquifer system.</title>
        <authorList>
            <person name="Anantharaman K."/>
            <person name="Brown C.T."/>
            <person name="Hug L.A."/>
            <person name="Sharon I."/>
            <person name="Castelle C.J."/>
            <person name="Probst A.J."/>
            <person name="Thomas B.C."/>
            <person name="Singh A."/>
            <person name="Wilkins M.J."/>
            <person name="Karaoz U."/>
            <person name="Brodie E.L."/>
            <person name="Williams K.H."/>
            <person name="Hubbard S.S."/>
            <person name="Banfield J.F."/>
        </authorList>
    </citation>
    <scope>NUCLEOTIDE SEQUENCE [LARGE SCALE GENOMIC DNA]</scope>
</reference>
<organism evidence="2 3">
    <name type="scientific">Candidatus Kaiserbacteria bacterium RIFCSPHIGHO2_02_FULL_55_20</name>
    <dbReference type="NCBI Taxonomy" id="1798497"/>
    <lineage>
        <taxon>Bacteria</taxon>
        <taxon>Candidatus Kaiseribacteriota</taxon>
    </lineage>
</organism>
<sequence>MFEQREIRNVTRNSNHDPIPPFRGPGSVGPVIKILQRFLNDRADQLGTARIVVDGVHAGPSVDLLMLWQRAMRIDDDGGYGPQSHKCAKSRYGFDLDAEAQKPLSTTEDALTTFVQPNSILYWARGIGGPKTNLVLAQSIFHRTRHGN</sequence>
<gene>
    <name evidence="2" type="ORF">A3D71_04050</name>
</gene>
<evidence type="ECO:0000256" key="1">
    <source>
        <dbReference type="SAM" id="MobiDB-lite"/>
    </source>
</evidence>
<evidence type="ECO:0000313" key="3">
    <source>
        <dbReference type="Proteomes" id="UP000177652"/>
    </source>
</evidence>
<evidence type="ECO:0000313" key="2">
    <source>
        <dbReference type="EMBL" id="OGG66007.1"/>
    </source>
</evidence>
<proteinExistence type="predicted"/>
<dbReference type="AlphaFoldDB" id="A0A1F6DXD5"/>
<comment type="caution">
    <text evidence="2">The sequence shown here is derived from an EMBL/GenBank/DDBJ whole genome shotgun (WGS) entry which is preliminary data.</text>
</comment>
<dbReference type="STRING" id="1798497.A3D71_04050"/>
<dbReference type="EMBL" id="MFLK01000023">
    <property type="protein sequence ID" value="OGG66007.1"/>
    <property type="molecule type" value="Genomic_DNA"/>
</dbReference>
<dbReference type="Proteomes" id="UP000177652">
    <property type="component" value="Unassembled WGS sequence"/>
</dbReference>
<feature type="region of interest" description="Disordered" evidence="1">
    <location>
        <begin position="1"/>
        <end position="24"/>
    </location>
</feature>
<accession>A0A1F6DXD5</accession>
<name>A0A1F6DXD5_9BACT</name>